<dbReference type="AlphaFoldDB" id="A0A1Q2M2Z7"/>
<feature type="domain" description="DUF4440" evidence="2">
    <location>
        <begin position="32"/>
        <end position="131"/>
    </location>
</feature>
<keyword evidence="1" id="KW-0732">Signal</keyword>
<feature type="signal peptide" evidence="1">
    <location>
        <begin position="1"/>
        <end position="22"/>
    </location>
</feature>
<reference evidence="3" key="1">
    <citation type="submission" date="2017-02" db="EMBL/GenBank/DDBJ databases">
        <title>Genome of Microbulbifer agarilyticus GP101.</title>
        <authorList>
            <person name="Jung J."/>
            <person name="Bae S.S."/>
            <person name="Baek K."/>
        </authorList>
    </citation>
    <scope>NUCLEOTIDE SEQUENCE [LARGE SCALE GENOMIC DNA]</scope>
    <source>
        <strain evidence="3">GP101</strain>
    </source>
</reference>
<dbReference type="OrthoDB" id="5733227at2"/>
<sequence>MLIKKSIVALGMFLFLSQPVMAEMDKEFAPVEEIFDALSAFDHDGMKSAVTPSFVLLEHGEVWDIQKLIEAVKPAEYQRRNFISVISKDVKADMAVINYWNKAVFKSGDKTTERAWLESAVVVKTENGWLLEQMHSTRIEFENLPKDLEFTEI</sequence>
<evidence type="ECO:0000313" key="3">
    <source>
        <dbReference type="EMBL" id="AQQ67105.1"/>
    </source>
</evidence>
<proteinExistence type="predicted"/>
<protein>
    <recommendedName>
        <fullName evidence="2">DUF4440 domain-containing protein</fullName>
    </recommendedName>
</protein>
<dbReference type="Proteomes" id="UP000188219">
    <property type="component" value="Chromosome"/>
</dbReference>
<dbReference type="KEGG" id="maga:Mag101_05200"/>
<dbReference type="RefSeq" id="WP_157520182.1">
    <property type="nucleotide sequence ID" value="NZ_CP019650.1"/>
</dbReference>
<dbReference type="InterPro" id="IPR027843">
    <property type="entry name" value="DUF4440"/>
</dbReference>
<feature type="chain" id="PRO_5012795027" description="DUF4440 domain-containing protein" evidence="1">
    <location>
        <begin position="23"/>
        <end position="153"/>
    </location>
</feature>
<name>A0A1Q2M2Z7_9GAMM</name>
<dbReference type="STRING" id="260552.Mag101_05200"/>
<evidence type="ECO:0000313" key="4">
    <source>
        <dbReference type="Proteomes" id="UP000188219"/>
    </source>
</evidence>
<gene>
    <name evidence="3" type="ORF">Mag101_05200</name>
</gene>
<dbReference type="Gene3D" id="3.10.450.50">
    <property type="match status" value="1"/>
</dbReference>
<dbReference type="EMBL" id="CP019650">
    <property type="protein sequence ID" value="AQQ67105.1"/>
    <property type="molecule type" value="Genomic_DNA"/>
</dbReference>
<dbReference type="SUPFAM" id="SSF54427">
    <property type="entry name" value="NTF2-like"/>
    <property type="match status" value="1"/>
</dbReference>
<dbReference type="Pfam" id="PF14534">
    <property type="entry name" value="DUF4440"/>
    <property type="match status" value="1"/>
</dbReference>
<dbReference type="InterPro" id="IPR032710">
    <property type="entry name" value="NTF2-like_dom_sf"/>
</dbReference>
<evidence type="ECO:0000256" key="1">
    <source>
        <dbReference type="SAM" id="SignalP"/>
    </source>
</evidence>
<evidence type="ECO:0000259" key="2">
    <source>
        <dbReference type="Pfam" id="PF14534"/>
    </source>
</evidence>
<accession>A0A1Q2M2Z7</accession>
<keyword evidence="4" id="KW-1185">Reference proteome</keyword>
<organism evidence="3 4">
    <name type="scientific">Microbulbifer agarilyticus</name>
    <dbReference type="NCBI Taxonomy" id="260552"/>
    <lineage>
        <taxon>Bacteria</taxon>
        <taxon>Pseudomonadati</taxon>
        <taxon>Pseudomonadota</taxon>
        <taxon>Gammaproteobacteria</taxon>
        <taxon>Cellvibrionales</taxon>
        <taxon>Microbulbiferaceae</taxon>
        <taxon>Microbulbifer</taxon>
    </lineage>
</organism>